<evidence type="ECO:0000259" key="1">
    <source>
        <dbReference type="Pfam" id="PF01609"/>
    </source>
</evidence>
<protein>
    <submittedName>
        <fullName evidence="2">IS4 family transposase</fullName>
    </submittedName>
</protein>
<organism evidence="2 3">
    <name type="scientific">Solihabitans fulvus</name>
    <dbReference type="NCBI Taxonomy" id="1892852"/>
    <lineage>
        <taxon>Bacteria</taxon>
        <taxon>Bacillati</taxon>
        <taxon>Actinomycetota</taxon>
        <taxon>Actinomycetes</taxon>
        <taxon>Pseudonocardiales</taxon>
        <taxon>Pseudonocardiaceae</taxon>
        <taxon>Solihabitans</taxon>
    </lineage>
</organism>
<comment type="caution">
    <text evidence="2">The sequence shown here is derived from an EMBL/GenBank/DDBJ whole genome shotgun (WGS) entry which is preliminary data.</text>
</comment>
<dbReference type="InterPro" id="IPR047952">
    <property type="entry name" value="Transpos_IS4"/>
</dbReference>
<dbReference type="PANTHER" id="PTHR37529:SF1">
    <property type="entry name" value="TRANSPOSASE INSG FOR INSERTION SEQUENCE ELEMENT IS4-RELATED"/>
    <property type="match status" value="1"/>
</dbReference>
<dbReference type="RefSeq" id="WP_149855042.1">
    <property type="nucleotide sequence ID" value="NZ_VUOB01000101.1"/>
</dbReference>
<accession>A0A5B2WC94</accession>
<dbReference type="SUPFAM" id="SSF53098">
    <property type="entry name" value="Ribonuclease H-like"/>
    <property type="match status" value="1"/>
</dbReference>
<feature type="non-terminal residue" evidence="2">
    <location>
        <position position="1"/>
    </location>
</feature>
<sequence>IDGTTLTLPDTPNILTRLTKQKGNHGGTGYPQTRLVALLACGTRTLIDAAFGPTTTGETTYTPQLLRSLHTGMILLADRNFASASLLTDIATTGAHVLVRLKNSRTTPILARYRDGSYLSVLGGLRVRVIDAEITITTSAGRHTGTYRLATTLLDPHRHPAGELITLYHQRWEIETAYLELKSSILGGRVLRARTPAGVEQEVYALLVTYQLLRTAMADATSTRPDLDPDRASFTIAWQTARDQVVQAADVIADTVIDLVGTIGRHVLTDLMPARRLRVCPRIVKRAISKYQARGPVIDRTSYKATIGIDILTPADP</sequence>
<dbReference type="InterPro" id="IPR012337">
    <property type="entry name" value="RNaseH-like_sf"/>
</dbReference>
<dbReference type="NCBIfam" id="NF033592">
    <property type="entry name" value="transpos_IS4_1"/>
    <property type="match status" value="1"/>
</dbReference>
<dbReference type="GO" id="GO:0004803">
    <property type="term" value="F:transposase activity"/>
    <property type="evidence" value="ECO:0007669"/>
    <property type="project" value="InterPro"/>
</dbReference>
<evidence type="ECO:0000313" key="3">
    <source>
        <dbReference type="Proteomes" id="UP000323454"/>
    </source>
</evidence>
<dbReference type="GO" id="GO:0003677">
    <property type="term" value="F:DNA binding"/>
    <property type="evidence" value="ECO:0007669"/>
    <property type="project" value="InterPro"/>
</dbReference>
<reference evidence="2 3" key="2">
    <citation type="submission" date="2019-09" db="EMBL/GenBank/DDBJ databases">
        <authorList>
            <person name="Jin C."/>
        </authorList>
    </citation>
    <scope>NUCLEOTIDE SEQUENCE [LARGE SCALE GENOMIC DNA]</scope>
    <source>
        <strain evidence="2 3">AN110305</strain>
    </source>
</reference>
<dbReference type="EMBL" id="VUOB01000101">
    <property type="protein sequence ID" value="KAA2248885.1"/>
    <property type="molecule type" value="Genomic_DNA"/>
</dbReference>
<dbReference type="GO" id="GO:0006313">
    <property type="term" value="P:DNA transposition"/>
    <property type="evidence" value="ECO:0007669"/>
    <property type="project" value="InterPro"/>
</dbReference>
<dbReference type="Proteomes" id="UP000323454">
    <property type="component" value="Unassembled WGS sequence"/>
</dbReference>
<reference evidence="2 3" key="1">
    <citation type="submission" date="2019-09" db="EMBL/GenBank/DDBJ databases">
        <title>Goodfellowia gen. nov., a new genus of the Pseudonocardineae related to Actinoalloteichus, containing Goodfellowia coeruleoviolacea gen. nov., comb. nov. gen. nov., comb. nov.</title>
        <authorList>
            <person name="Labeda D."/>
        </authorList>
    </citation>
    <scope>NUCLEOTIDE SEQUENCE [LARGE SCALE GENOMIC DNA]</scope>
    <source>
        <strain evidence="2 3">AN110305</strain>
    </source>
</reference>
<evidence type="ECO:0000313" key="2">
    <source>
        <dbReference type="EMBL" id="KAA2248885.1"/>
    </source>
</evidence>
<feature type="domain" description="Transposase IS4-like" evidence="1">
    <location>
        <begin position="1"/>
        <end position="211"/>
    </location>
</feature>
<dbReference type="PANTHER" id="PTHR37529">
    <property type="entry name" value="TRANSPOSASE INSG FOR INSERTION SEQUENCE ELEMENT IS4-RELATED"/>
    <property type="match status" value="1"/>
</dbReference>
<proteinExistence type="predicted"/>
<dbReference type="InterPro" id="IPR002559">
    <property type="entry name" value="Transposase_11"/>
</dbReference>
<keyword evidence="3" id="KW-1185">Reference proteome</keyword>
<dbReference type="OrthoDB" id="477305at2"/>
<gene>
    <name evidence="2" type="ORF">F0L68_39455</name>
</gene>
<name>A0A5B2WC94_9PSEU</name>
<dbReference type="Pfam" id="PF01609">
    <property type="entry name" value="DDE_Tnp_1"/>
    <property type="match status" value="1"/>
</dbReference>
<dbReference type="AlphaFoldDB" id="A0A5B2WC94"/>